<gene>
    <name evidence="4" type="ORF">HNP48_004760</name>
</gene>
<dbReference type="InterPro" id="IPR037238">
    <property type="entry name" value="YbiA-like_sf"/>
</dbReference>
<dbReference type="InterPro" id="IPR012816">
    <property type="entry name" value="NADAR"/>
</dbReference>
<dbReference type="RefSeq" id="WP_184861702.1">
    <property type="nucleotide sequence ID" value="NZ_JACHLK010000011.1"/>
</dbReference>
<evidence type="ECO:0000313" key="4">
    <source>
        <dbReference type="EMBL" id="MBB6562051.1"/>
    </source>
</evidence>
<evidence type="ECO:0000313" key="5">
    <source>
        <dbReference type="Proteomes" id="UP000575083"/>
    </source>
</evidence>
<dbReference type="CDD" id="cd15457">
    <property type="entry name" value="NADAR"/>
    <property type="match status" value="1"/>
</dbReference>
<dbReference type="AlphaFoldDB" id="A0A7X0UB73"/>
<comment type="catalytic activity">
    <reaction evidence="2">
        <text>2,5-diamino-6-hydroxy-4-(5-phosphoribosylamino)-pyrimidine + H2O = 2,5,6-triamino-4-hydroxypyrimidine + D-ribose 5-phosphate</text>
        <dbReference type="Rhea" id="RHEA:23436"/>
        <dbReference type="ChEBI" id="CHEBI:15377"/>
        <dbReference type="ChEBI" id="CHEBI:58614"/>
        <dbReference type="ChEBI" id="CHEBI:78346"/>
        <dbReference type="ChEBI" id="CHEBI:137796"/>
    </reaction>
</comment>
<dbReference type="SUPFAM" id="SSF143990">
    <property type="entry name" value="YbiA-like"/>
    <property type="match status" value="1"/>
</dbReference>
<evidence type="ECO:0000259" key="3">
    <source>
        <dbReference type="Pfam" id="PF08719"/>
    </source>
</evidence>
<dbReference type="Pfam" id="PF08719">
    <property type="entry name" value="NADAR"/>
    <property type="match status" value="1"/>
</dbReference>
<protein>
    <submittedName>
        <fullName evidence="4">RibA/ribD-fused uncharacterized protein</fullName>
    </submittedName>
</protein>
<proteinExistence type="predicted"/>
<keyword evidence="5" id="KW-1185">Reference proteome</keyword>
<comment type="catalytic activity">
    <reaction evidence="1">
        <text>5-amino-6-(5-phospho-D-ribosylamino)uracil + H2O = 5,6-diaminouracil + D-ribose 5-phosphate</text>
        <dbReference type="Rhea" id="RHEA:55020"/>
        <dbReference type="ChEBI" id="CHEBI:15377"/>
        <dbReference type="ChEBI" id="CHEBI:46252"/>
        <dbReference type="ChEBI" id="CHEBI:58453"/>
        <dbReference type="ChEBI" id="CHEBI:78346"/>
    </reaction>
</comment>
<evidence type="ECO:0000256" key="1">
    <source>
        <dbReference type="ARBA" id="ARBA00000022"/>
    </source>
</evidence>
<comment type="caution">
    <text evidence="4">The sequence shown here is derived from an EMBL/GenBank/DDBJ whole genome shotgun (WGS) entry which is preliminary data.</text>
</comment>
<feature type="domain" description="NADAR" evidence="3">
    <location>
        <begin position="24"/>
        <end position="183"/>
    </location>
</feature>
<organism evidence="4 5">
    <name type="scientific">Acidovorax soli</name>
    <dbReference type="NCBI Taxonomy" id="592050"/>
    <lineage>
        <taxon>Bacteria</taxon>
        <taxon>Pseudomonadati</taxon>
        <taxon>Pseudomonadota</taxon>
        <taxon>Betaproteobacteria</taxon>
        <taxon>Burkholderiales</taxon>
        <taxon>Comamonadaceae</taxon>
        <taxon>Acidovorax</taxon>
    </lineage>
</organism>
<evidence type="ECO:0000256" key="2">
    <source>
        <dbReference type="ARBA" id="ARBA00000751"/>
    </source>
</evidence>
<sequence length="187" mass="20962">MRPEHHTQQLIAQIAQGLEPQYLFFWGHQPRKDGAIGKTCFSQWFEAPFILNGIHYATAEHYMMAEKARLFGDEATLDKILSAPTPAHAKKLGREVAGFDNARWEARGFDAVVEGNVAKFTQYPAMGEFLRTTGDRVLVEASPVDRVWGIGLAGDDPRALQPAQWQGSNLLGFALMRVREVIREARP</sequence>
<dbReference type="Proteomes" id="UP000575083">
    <property type="component" value="Unassembled WGS sequence"/>
</dbReference>
<accession>A0A7X0UB73</accession>
<dbReference type="EMBL" id="JACHLK010000011">
    <property type="protein sequence ID" value="MBB6562051.1"/>
    <property type="molecule type" value="Genomic_DNA"/>
</dbReference>
<reference evidence="4 5" key="1">
    <citation type="submission" date="2020-08" db="EMBL/GenBank/DDBJ databases">
        <title>Functional genomics of gut bacteria from endangered species of beetles.</title>
        <authorList>
            <person name="Carlos-Shanley C."/>
        </authorList>
    </citation>
    <scope>NUCLEOTIDE SEQUENCE [LARGE SCALE GENOMIC DNA]</scope>
    <source>
        <strain evidence="4 5">S00198</strain>
    </source>
</reference>
<name>A0A7X0UB73_9BURK</name>
<dbReference type="NCBIfam" id="TIGR02464">
    <property type="entry name" value="ribofla_fusion"/>
    <property type="match status" value="1"/>
</dbReference>
<dbReference type="Gene3D" id="1.10.357.40">
    <property type="entry name" value="YbiA-like"/>
    <property type="match status" value="1"/>
</dbReference>